<organism evidence="1 2">
    <name type="scientific">Enterocloster bolteae</name>
    <dbReference type="NCBI Taxonomy" id="208479"/>
    <lineage>
        <taxon>Bacteria</taxon>
        <taxon>Bacillati</taxon>
        <taxon>Bacillota</taxon>
        <taxon>Clostridia</taxon>
        <taxon>Lachnospirales</taxon>
        <taxon>Lachnospiraceae</taxon>
        <taxon>Enterocloster</taxon>
    </lineage>
</organism>
<name>A0A414ASV8_9FIRM</name>
<comment type="caution">
    <text evidence="1">The sequence shown here is derived from an EMBL/GenBank/DDBJ whole genome shotgun (WGS) entry which is preliminary data.</text>
</comment>
<protein>
    <submittedName>
        <fullName evidence="1">Uncharacterized protein</fullName>
    </submittedName>
</protein>
<dbReference type="RefSeq" id="WP_002572426.1">
    <property type="nucleotide sequence ID" value="NZ_CBCSIM010000025.1"/>
</dbReference>
<gene>
    <name evidence="1" type="ORF">DW839_18000</name>
</gene>
<evidence type="ECO:0000313" key="1">
    <source>
        <dbReference type="EMBL" id="RHC54600.1"/>
    </source>
</evidence>
<sequence>MQEWYLLMPDTRPNITGGYENESFIDYKDDAFYEMLQTDIASNVILYNSDLSSSSIIRCVIQGNTADTQLKSMERVGLFSCGTVKAGMYIYFEDRYWLITGYPGTNGIYEKATMVLCQYKLRWQNSSGDIIERWCNGTSASKYDMGENGNSTITLSSNTFALLLPDDELVLELDGKRVFIDKHKTTPTKVYKVTRSDDILYDYGDSHGGILSFIADKTELNPITDNQELRICDYHSPTPSPEPPVPDETTDLSAVIAGGNTLRCGRAKSWNVIFIDQDGNEIIDQNFQWKVDSEYTVKQVIDGQRIQLKVDDEQLIDCSFLLSVSVDDIIVTKVEISIIDGL</sequence>
<evidence type="ECO:0000313" key="2">
    <source>
        <dbReference type="Proteomes" id="UP000283975"/>
    </source>
</evidence>
<reference evidence="1 2" key="1">
    <citation type="submission" date="2018-08" db="EMBL/GenBank/DDBJ databases">
        <title>A genome reference for cultivated species of the human gut microbiota.</title>
        <authorList>
            <person name="Zou Y."/>
            <person name="Xue W."/>
            <person name="Luo G."/>
        </authorList>
    </citation>
    <scope>NUCLEOTIDE SEQUENCE [LARGE SCALE GENOMIC DNA]</scope>
    <source>
        <strain evidence="1 2">AM35-14</strain>
    </source>
</reference>
<accession>A0A414ASV8</accession>
<dbReference type="AlphaFoldDB" id="A0A414ASV8"/>
<proteinExistence type="predicted"/>
<dbReference type="Proteomes" id="UP000283975">
    <property type="component" value="Unassembled WGS sequence"/>
</dbReference>
<dbReference type="EMBL" id="QSHZ01000020">
    <property type="protein sequence ID" value="RHC54600.1"/>
    <property type="molecule type" value="Genomic_DNA"/>
</dbReference>